<gene>
    <name evidence="1" type="ORF">BLNAU_23483</name>
</gene>
<organism evidence="1 2">
    <name type="scientific">Blattamonas nauphoetae</name>
    <dbReference type="NCBI Taxonomy" id="2049346"/>
    <lineage>
        <taxon>Eukaryota</taxon>
        <taxon>Metamonada</taxon>
        <taxon>Preaxostyla</taxon>
        <taxon>Oxymonadida</taxon>
        <taxon>Blattamonas</taxon>
    </lineage>
</organism>
<evidence type="ECO:0000313" key="1">
    <source>
        <dbReference type="EMBL" id="KAK2941606.1"/>
    </source>
</evidence>
<proteinExistence type="predicted"/>
<reference evidence="1 2" key="1">
    <citation type="journal article" date="2022" name="bioRxiv">
        <title>Genomics of Preaxostyla Flagellates Illuminates Evolutionary Transitions and the Path Towards Mitochondrial Loss.</title>
        <authorList>
            <person name="Novak L.V.F."/>
            <person name="Treitli S.C."/>
            <person name="Pyrih J."/>
            <person name="Halakuc P."/>
            <person name="Pipaliya S.V."/>
            <person name="Vacek V."/>
            <person name="Brzon O."/>
            <person name="Soukal P."/>
            <person name="Eme L."/>
            <person name="Dacks J.B."/>
            <person name="Karnkowska A."/>
            <person name="Elias M."/>
            <person name="Hampl V."/>
        </authorList>
    </citation>
    <scope>NUCLEOTIDE SEQUENCE [LARGE SCALE GENOMIC DNA]</scope>
    <source>
        <strain evidence="1">NAU3</strain>
        <tissue evidence="1">Gut</tissue>
    </source>
</reference>
<dbReference type="Proteomes" id="UP001281761">
    <property type="component" value="Unassembled WGS sequence"/>
</dbReference>
<comment type="caution">
    <text evidence="1">The sequence shown here is derived from an EMBL/GenBank/DDBJ whole genome shotgun (WGS) entry which is preliminary data.</text>
</comment>
<evidence type="ECO:0000313" key="2">
    <source>
        <dbReference type="Proteomes" id="UP001281761"/>
    </source>
</evidence>
<name>A0ABQ9WT37_9EUKA</name>
<sequence length="185" mass="20991">MNTNSDTDLQHFNKLSQDFQSFVGFIKGGAEIEFEDALDGSALLKKIQDQAFLIHSPNLLIFDLVPKPDRSGSGFAEAMVLLLTSSDEMLVQSTFKFLRYLLDYTLSVSHFDIIDAGFFALLPTAFYEQEMHLLAKPDFWLMEIVGRIMSCLHSGYSREICEYRQVLPSRQTVSGDRVQEQPPIP</sequence>
<dbReference type="EMBL" id="JARBJD010000484">
    <property type="protein sequence ID" value="KAK2941606.1"/>
    <property type="molecule type" value="Genomic_DNA"/>
</dbReference>
<accession>A0ABQ9WT37</accession>
<keyword evidence="2" id="KW-1185">Reference proteome</keyword>
<protein>
    <submittedName>
        <fullName evidence="1">Uncharacterized protein</fullName>
    </submittedName>
</protein>